<dbReference type="NCBIfam" id="NF041358">
    <property type="entry name" value="GntT_guanitoxin"/>
    <property type="match status" value="1"/>
</dbReference>
<protein>
    <submittedName>
        <fullName evidence="7">DNA-damage-inducible protein F</fullName>
    </submittedName>
</protein>
<feature type="transmembrane region" description="Helical" evidence="6">
    <location>
        <begin position="259"/>
        <end position="284"/>
    </location>
</feature>
<feature type="transmembrane region" description="Helical" evidence="6">
    <location>
        <begin position="405"/>
        <end position="423"/>
    </location>
</feature>
<feature type="transmembrane region" description="Helical" evidence="6">
    <location>
        <begin position="290"/>
        <end position="315"/>
    </location>
</feature>
<feature type="transmembrane region" description="Helical" evidence="6">
    <location>
        <begin position="60"/>
        <end position="81"/>
    </location>
</feature>
<accession>A0A6J4H931</accession>
<gene>
    <name evidence="7" type="ORF">AVDCRST_MAG92-416</name>
</gene>
<keyword evidence="3 6" id="KW-0812">Transmembrane</keyword>
<dbReference type="AlphaFoldDB" id="A0A6J4H931"/>
<evidence type="ECO:0000256" key="4">
    <source>
        <dbReference type="ARBA" id="ARBA00022989"/>
    </source>
</evidence>
<keyword evidence="4 6" id="KW-1133">Transmembrane helix</keyword>
<feature type="transmembrane region" description="Helical" evidence="6">
    <location>
        <begin position="370"/>
        <end position="393"/>
    </location>
</feature>
<evidence type="ECO:0000256" key="3">
    <source>
        <dbReference type="ARBA" id="ARBA00022692"/>
    </source>
</evidence>
<dbReference type="EMBL" id="CADCTM010000059">
    <property type="protein sequence ID" value="CAA9217961.1"/>
    <property type="molecule type" value="Genomic_DNA"/>
</dbReference>
<name>A0A6J4H931_9CYAN</name>
<sequence length="454" mass="49105">MRHDQNPAHCINENIPLSTLEEANLLSRFFRLAIVNVLSNLLVPIAGLISIAFLGHLMEIRHLAGVTLSTVLFNYIYRTLGFLRMGTTGMTAQAVGREDEEAVLLIGLRNGAIALCLGIAILILQYPLQELGFALLSAAPDVKSSGQAYYDTRILAAPATLLNFVLIGWFLGREKSGKVLLMSLVANGANIALDYLYIVRWGWESAGAGLATTISQYLMLLVGMVLFAREVQFKEVQKVAGKLFEPAALKAIFVLNGDIFVRTLAFLSTFAIFTNLSSALGTIMLAQNALLLQVLTLAIYFIDGLAFATESLAGISLGKGEKGQLAALLRLSGGISFILGLSIALVFVLFPTPLFGVLTNHTEVLECLNIYVPWLLPVLGFGSIAFILDGYFLGLAEGSTLRNTALLSTLVGFVPMAIIAWHFQSSHLLWLALSLFMAARAVTLAVQVPRTLQD</sequence>
<proteinExistence type="inferred from homology"/>
<dbReference type="GO" id="GO:0005886">
    <property type="term" value="C:plasma membrane"/>
    <property type="evidence" value="ECO:0007669"/>
    <property type="project" value="TreeGrafter"/>
</dbReference>
<evidence type="ECO:0000256" key="2">
    <source>
        <dbReference type="ARBA" id="ARBA00010199"/>
    </source>
</evidence>
<dbReference type="CDD" id="cd13136">
    <property type="entry name" value="MATE_DinF_like"/>
    <property type="match status" value="1"/>
</dbReference>
<evidence type="ECO:0000256" key="1">
    <source>
        <dbReference type="ARBA" id="ARBA00004141"/>
    </source>
</evidence>
<dbReference type="Pfam" id="PF01554">
    <property type="entry name" value="MatE"/>
    <property type="match status" value="2"/>
</dbReference>
<feature type="transmembrane region" description="Helical" evidence="6">
    <location>
        <begin position="429"/>
        <end position="448"/>
    </location>
</feature>
<feature type="transmembrane region" description="Helical" evidence="6">
    <location>
        <begin position="29"/>
        <end position="54"/>
    </location>
</feature>
<feature type="transmembrane region" description="Helical" evidence="6">
    <location>
        <begin position="179"/>
        <end position="199"/>
    </location>
</feature>
<evidence type="ECO:0000256" key="6">
    <source>
        <dbReference type="SAM" id="Phobius"/>
    </source>
</evidence>
<dbReference type="PANTHER" id="PTHR42893:SF46">
    <property type="entry name" value="PROTEIN DETOXIFICATION 44, CHLOROPLASTIC"/>
    <property type="match status" value="1"/>
</dbReference>
<feature type="transmembrane region" description="Helical" evidence="6">
    <location>
        <begin position="154"/>
        <end position="172"/>
    </location>
</feature>
<dbReference type="InterPro" id="IPR044644">
    <property type="entry name" value="DinF-like"/>
</dbReference>
<feature type="transmembrane region" description="Helical" evidence="6">
    <location>
        <begin position="205"/>
        <end position="228"/>
    </location>
</feature>
<dbReference type="InterPro" id="IPR002528">
    <property type="entry name" value="MATE_fam"/>
</dbReference>
<feature type="transmembrane region" description="Helical" evidence="6">
    <location>
        <begin position="102"/>
        <end position="126"/>
    </location>
</feature>
<dbReference type="PANTHER" id="PTHR42893">
    <property type="entry name" value="PROTEIN DETOXIFICATION 44, CHLOROPLASTIC-RELATED"/>
    <property type="match status" value="1"/>
</dbReference>
<dbReference type="NCBIfam" id="TIGR00797">
    <property type="entry name" value="matE"/>
    <property type="match status" value="1"/>
</dbReference>
<organism evidence="7">
    <name type="scientific">uncultured Coleofasciculus sp</name>
    <dbReference type="NCBI Taxonomy" id="1267456"/>
    <lineage>
        <taxon>Bacteria</taxon>
        <taxon>Bacillati</taxon>
        <taxon>Cyanobacteriota</taxon>
        <taxon>Cyanophyceae</taxon>
        <taxon>Coleofasciculales</taxon>
        <taxon>Coleofasciculaceae</taxon>
        <taxon>Coleofasciculus</taxon>
        <taxon>environmental samples</taxon>
    </lineage>
</organism>
<dbReference type="GO" id="GO:0015297">
    <property type="term" value="F:antiporter activity"/>
    <property type="evidence" value="ECO:0007669"/>
    <property type="project" value="InterPro"/>
</dbReference>
<comment type="subcellular location">
    <subcellularLocation>
        <location evidence="1">Membrane</location>
        <topology evidence="1">Multi-pass membrane protein</topology>
    </subcellularLocation>
</comment>
<evidence type="ECO:0000313" key="7">
    <source>
        <dbReference type="EMBL" id="CAA9217961.1"/>
    </source>
</evidence>
<dbReference type="GO" id="GO:0042910">
    <property type="term" value="F:xenobiotic transmembrane transporter activity"/>
    <property type="evidence" value="ECO:0007669"/>
    <property type="project" value="InterPro"/>
</dbReference>
<feature type="transmembrane region" description="Helical" evidence="6">
    <location>
        <begin position="327"/>
        <end position="350"/>
    </location>
</feature>
<keyword evidence="5 6" id="KW-0472">Membrane</keyword>
<evidence type="ECO:0000256" key="5">
    <source>
        <dbReference type="ARBA" id="ARBA00023136"/>
    </source>
</evidence>
<comment type="similarity">
    <text evidence="2">Belongs to the multi antimicrobial extrusion (MATE) (TC 2.A.66.1) family.</text>
</comment>
<reference evidence="7" key="1">
    <citation type="submission" date="2020-02" db="EMBL/GenBank/DDBJ databases">
        <authorList>
            <person name="Meier V. D."/>
        </authorList>
    </citation>
    <scope>NUCLEOTIDE SEQUENCE</scope>
    <source>
        <strain evidence="7">AVDCRST_MAG92</strain>
    </source>
</reference>